<evidence type="ECO:0000256" key="2">
    <source>
        <dbReference type="ARBA" id="ARBA00010699"/>
    </source>
</evidence>
<dbReference type="Gene3D" id="3.40.50.170">
    <property type="entry name" value="Formyl transferase, N-terminal domain"/>
    <property type="match status" value="1"/>
</dbReference>
<evidence type="ECO:0000256" key="3">
    <source>
        <dbReference type="ARBA" id="ARBA00012261"/>
    </source>
</evidence>
<dbReference type="SUPFAM" id="SSF53328">
    <property type="entry name" value="Formyltransferase"/>
    <property type="match status" value="1"/>
</dbReference>
<accession>A0A0W0VQH3</accession>
<comment type="similarity">
    <text evidence="2 8">Belongs to the Fmt family.</text>
</comment>
<dbReference type="Gene3D" id="3.10.25.10">
    <property type="entry name" value="Formyl transferase, C-terminal domain"/>
    <property type="match status" value="1"/>
</dbReference>
<feature type="domain" description="Formyl transferase C-terminal" evidence="10">
    <location>
        <begin position="203"/>
        <end position="300"/>
    </location>
</feature>
<dbReference type="PANTHER" id="PTHR11138">
    <property type="entry name" value="METHIONYL-TRNA FORMYLTRANSFERASE"/>
    <property type="match status" value="1"/>
</dbReference>
<dbReference type="Pfam" id="PF00551">
    <property type="entry name" value="Formyl_trans_N"/>
    <property type="match status" value="1"/>
</dbReference>
<dbReference type="GO" id="GO:0005829">
    <property type="term" value="C:cytosol"/>
    <property type="evidence" value="ECO:0007669"/>
    <property type="project" value="TreeGrafter"/>
</dbReference>
<dbReference type="CDD" id="cd08646">
    <property type="entry name" value="FMT_core_Met-tRNA-FMT_N"/>
    <property type="match status" value="1"/>
</dbReference>
<sequence>MNIVFAGTPEFGLPCLRALAASSHQLLAVYTQPDRPAGRGRKLQPSAVKMWAVSKKLSVYQPVNFKNEDTVNELKALQPDVMVVIAYGLILPPPVLSIPKFGCVNVHASLLPRWRGASPIQHAILHGDTETGVTIMQMDVGMDTGAKLAEASCPIFADDTAGSLHNRLAELAVAPLLATLDALATNRVQPVPQDESQVTYAGKINKEDAAIHWSKSASEIHNQIRAFNPWPIAYTEVEGEVMRIHRAHVVETTSSGKPGTILSLDKKGMLVATGQYALMIEHIQFPGGKIMTVADWLNANRSRLQIGCVLE</sequence>
<dbReference type="InterPro" id="IPR011034">
    <property type="entry name" value="Formyl_transferase-like_C_sf"/>
</dbReference>
<evidence type="ECO:0000313" key="11">
    <source>
        <dbReference type="EMBL" id="KTD22173.1"/>
    </source>
</evidence>
<dbReference type="AlphaFoldDB" id="A0A0W0VQH3"/>
<dbReference type="PROSITE" id="PS00373">
    <property type="entry name" value="GART"/>
    <property type="match status" value="1"/>
</dbReference>
<dbReference type="NCBIfam" id="TIGR00460">
    <property type="entry name" value="fmt"/>
    <property type="match status" value="1"/>
</dbReference>
<comment type="function">
    <text evidence="1 8">Attaches a formyl group to the free amino group of methionyl-tRNA(fMet). The formyl group appears to play a dual role in the initiator identity of N-formylmethionyl-tRNA by promoting its recognition by IF2 and preventing the misappropriation of this tRNA by the elongation apparatus.</text>
</comment>
<dbReference type="EMBL" id="LNYI01000028">
    <property type="protein sequence ID" value="KTD22173.1"/>
    <property type="molecule type" value="Genomic_DNA"/>
</dbReference>
<dbReference type="HAMAP" id="MF_00182">
    <property type="entry name" value="Formyl_trans"/>
    <property type="match status" value="1"/>
</dbReference>
<gene>
    <name evidence="8 11" type="primary">fmt</name>
    <name evidence="11" type="ORF">Llan_1436</name>
</gene>
<dbReference type="RefSeq" id="WP_081778033.1">
    <property type="nucleotide sequence ID" value="NZ_CAAAJD010000003.1"/>
</dbReference>
<proteinExistence type="inferred from homology"/>
<dbReference type="SUPFAM" id="SSF50486">
    <property type="entry name" value="FMT C-terminal domain-like"/>
    <property type="match status" value="1"/>
</dbReference>
<name>A0A0W0VQH3_9GAMM</name>
<evidence type="ECO:0000259" key="9">
    <source>
        <dbReference type="Pfam" id="PF00551"/>
    </source>
</evidence>
<dbReference type="InterPro" id="IPR041711">
    <property type="entry name" value="Met-tRNA-FMT_N"/>
</dbReference>
<dbReference type="InterPro" id="IPR002376">
    <property type="entry name" value="Formyl_transf_N"/>
</dbReference>
<dbReference type="eggNOG" id="COG0223">
    <property type="taxonomic scope" value="Bacteria"/>
</dbReference>
<dbReference type="OrthoDB" id="9802815at2"/>
<keyword evidence="6 8" id="KW-0648">Protein biosynthesis</keyword>
<comment type="caution">
    <text evidence="11">The sequence shown here is derived from an EMBL/GenBank/DDBJ whole genome shotgun (WGS) entry which is preliminary data.</text>
</comment>
<dbReference type="PATRIC" id="fig|45067.4.peg.1503"/>
<dbReference type="InterPro" id="IPR005793">
    <property type="entry name" value="Formyl_trans_C"/>
</dbReference>
<dbReference type="Proteomes" id="UP000054869">
    <property type="component" value="Unassembled WGS sequence"/>
</dbReference>
<evidence type="ECO:0000256" key="7">
    <source>
        <dbReference type="ARBA" id="ARBA00048558"/>
    </source>
</evidence>
<dbReference type="InterPro" id="IPR037022">
    <property type="entry name" value="Formyl_trans_C_sf"/>
</dbReference>
<feature type="binding site" evidence="8">
    <location>
        <begin position="109"/>
        <end position="112"/>
    </location>
    <ligand>
        <name>(6S)-5,6,7,8-tetrahydrofolate</name>
        <dbReference type="ChEBI" id="CHEBI:57453"/>
    </ligand>
</feature>
<dbReference type="EC" id="2.1.2.9" evidence="3 8"/>
<evidence type="ECO:0000256" key="6">
    <source>
        <dbReference type="ARBA" id="ARBA00022917"/>
    </source>
</evidence>
<evidence type="ECO:0000256" key="4">
    <source>
        <dbReference type="ARBA" id="ARBA00016014"/>
    </source>
</evidence>
<evidence type="ECO:0000256" key="5">
    <source>
        <dbReference type="ARBA" id="ARBA00022679"/>
    </source>
</evidence>
<dbReference type="InterPro" id="IPR036477">
    <property type="entry name" value="Formyl_transf_N_sf"/>
</dbReference>
<keyword evidence="5 8" id="KW-0808">Transferase</keyword>
<dbReference type="InterPro" id="IPR005794">
    <property type="entry name" value="Fmt"/>
</dbReference>
<dbReference type="InterPro" id="IPR044135">
    <property type="entry name" value="Met-tRNA-FMT_C"/>
</dbReference>
<evidence type="ECO:0000259" key="10">
    <source>
        <dbReference type="Pfam" id="PF02911"/>
    </source>
</evidence>
<comment type="catalytic activity">
    <reaction evidence="7 8">
        <text>L-methionyl-tRNA(fMet) + (6R)-10-formyltetrahydrofolate = N-formyl-L-methionyl-tRNA(fMet) + (6S)-5,6,7,8-tetrahydrofolate + H(+)</text>
        <dbReference type="Rhea" id="RHEA:24380"/>
        <dbReference type="Rhea" id="RHEA-COMP:9952"/>
        <dbReference type="Rhea" id="RHEA-COMP:9953"/>
        <dbReference type="ChEBI" id="CHEBI:15378"/>
        <dbReference type="ChEBI" id="CHEBI:57453"/>
        <dbReference type="ChEBI" id="CHEBI:78530"/>
        <dbReference type="ChEBI" id="CHEBI:78844"/>
        <dbReference type="ChEBI" id="CHEBI:195366"/>
        <dbReference type="EC" id="2.1.2.9"/>
    </reaction>
</comment>
<organism evidence="11 12">
    <name type="scientific">Legionella lansingensis</name>
    <dbReference type="NCBI Taxonomy" id="45067"/>
    <lineage>
        <taxon>Bacteria</taxon>
        <taxon>Pseudomonadati</taxon>
        <taxon>Pseudomonadota</taxon>
        <taxon>Gammaproteobacteria</taxon>
        <taxon>Legionellales</taxon>
        <taxon>Legionellaceae</taxon>
        <taxon>Legionella</taxon>
    </lineage>
</organism>
<keyword evidence="12" id="KW-1185">Reference proteome</keyword>
<dbReference type="Pfam" id="PF02911">
    <property type="entry name" value="Formyl_trans_C"/>
    <property type="match status" value="1"/>
</dbReference>
<dbReference type="PANTHER" id="PTHR11138:SF5">
    <property type="entry name" value="METHIONYL-TRNA FORMYLTRANSFERASE, MITOCHONDRIAL"/>
    <property type="match status" value="1"/>
</dbReference>
<dbReference type="CDD" id="cd08704">
    <property type="entry name" value="Met_tRNA_FMT_C"/>
    <property type="match status" value="1"/>
</dbReference>
<evidence type="ECO:0000313" key="12">
    <source>
        <dbReference type="Proteomes" id="UP000054869"/>
    </source>
</evidence>
<reference evidence="11 12" key="1">
    <citation type="submission" date="2015-11" db="EMBL/GenBank/DDBJ databases">
        <title>Genomic analysis of 38 Legionella species identifies large and diverse effector repertoires.</title>
        <authorList>
            <person name="Burstein D."/>
            <person name="Amaro F."/>
            <person name="Zusman T."/>
            <person name="Lifshitz Z."/>
            <person name="Cohen O."/>
            <person name="Gilbert J.A."/>
            <person name="Pupko T."/>
            <person name="Shuman H.A."/>
            <person name="Segal G."/>
        </authorList>
    </citation>
    <scope>NUCLEOTIDE SEQUENCE [LARGE SCALE GENOMIC DNA]</scope>
    <source>
        <strain evidence="11 12">ATCC 49751</strain>
    </source>
</reference>
<feature type="domain" description="Formyl transferase N-terminal" evidence="9">
    <location>
        <begin position="1"/>
        <end position="176"/>
    </location>
</feature>
<dbReference type="GO" id="GO:0004479">
    <property type="term" value="F:methionyl-tRNA formyltransferase activity"/>
    <property type="evidence" value="ECO:0007669"/>
    <property type="project" value="UniProtKB-UniRule"/>
</dbReference>
<protein>
    <recommendedName>
        <fullName evidence="4 8">Methionyl-tRNA formyltransferase</fullName>
        <ecNumber evidence="3 8">2.1.2.9</ecNumber>
    </recommendedName>
</protein>
<dbReference type="STRING" id="45067.Llan_1436"/>
<dbReference type="InterPro" id="IPR001555">
    <property type="entry name" value="GART_AS"/>
</dbReference>
<evidence type="ECO:0000256" key="1">
    <source>
        <dbReference type="ARBA" id="ARBA00002606"/>
    </source>
</evidence>
<evidence type="ECO:0000256" key="8">
    <source>
        <dbReference type="HAMAP-Rule" id="MF_00182"/>
    </source>
</evidence>